<dbReference type="InterPro" id="IPR044861">
    <property type="entry name" value="IPNS-like_FE2OG_OXY"/>
</dbReference>
<evidence type="ECO:0000256" key="1">
    <source>
        <dbReference type="SAM" id="Coils"/>
    </source>
</evidence>
<dbReference type="SUPFAM" id="SSF51197">
    <property type="entry name" value="Clavaminate synthase-like"/>
    <property type="match status" value="1"/>
</dbReference>
<dbReference type="PANTHER" id="PTHR35992">
    <property type="entry name" value="CYTOMATRIX PROTEIN-LIKE PROTEIN"/>
    <property type="match status" value="1"/>
</dbReference>
<reference evidence="5" key="1">
    <citation type="submission" date="2024-07" db="EMBL/GenBank/DDBJ databases">
        <title>Two chromosome-level genome assemblies of Korean endemic species Abeliophyllum distichum and Forsythia ovata (Oleaceae).</title>
        <authorList>
            <person name="Jang H."/>
        </authorList>
    </citation>
    <scope>NUCLEOTIDE SEQUENCE [LARGE SCALE GENOMIC DNA]</scope>
</reference>
<keyword evidence="5" id="KW-1185">Reference proteome</keyword>
<dbReference type="InterPro" id="IPR027443">
    <property type="entry name" value="IPNS-like_sf"/>
</dbReference>
<keyword evidence="1" id="KW-0175">Coiled coil</keyword>
<dbReference type="Pfam" id="PF03171">
    <property type="entry name" value="2OG-FeII_Oxy"/>
    <property type="match status" value="1"/>
</dbReference>
<feature type="domain" description="Isopenicillin N synthase-like Fe(2+) 2OG dioxygenase" evidence="3">
    <location>
        <begin position="446"/>
        <end position="498"/>
    </location>
</feature>
<protein>
    <submittedName>
        <fullName evidence="4">Flavanone 3-hydroxylase</fullName>
    </submittedName>
</protein>
<dbReference type="EMBL" id="JBFOLK010000006">
    <property type="protein sequence ID" value="KAL2503979.1"/>
    <property type="molecule type" value="Genomic_DNA"/>
</dbReference>
<comment type="caution">
    <text evidence="4">The sequence shown here is derived from an EMBL/GenBank/DDBJ whole genome shotgun (WGS) entry which is preliminary data.</text>
</comment>
<evidence type="ECO:0000313" key="5">
    <source>
        <dbReference type="Proteomes" id="UP001604336"/>
    </source>
</evidence>
<dbReference type="Proteomes" id="UP001604336">
    <property type="component" value="Unassembled WGS sequence"/>
</dbReference>
<feature type="coiled-coil region" evidence="1">
    <location>
        <begin position="185"/>
        <end position="233"/>
    </location>
</feature>
<organism evidence="4 5">
    <name type="scientific">Abeliophyllum distichum</name>
    <dbReference type="NCBI Taxonomy" id="126358"/>
    <lineage>
        <taxon>Eukaryota</taxon>
        <taxon>Viridiplantae</taxon>
        <taxon>Streptophyta</taxon>
        <taxon>Embryophyta</taxon>
        <taxon>Tracheophyta</taxon>
        <taxon>Spermatophyta</taxon>
        <taxon>Magnoliopsida</taxon>
        <taxon>eudicotyledons</taxon>
        <taxon>Gunneridae</taxon>
        <taxon>Pentapetalae</taxon>
        <taxon>asterids</taxon>
        <taxon>lamiids</taxon>
        <taxon>Lamiales</taxon>
        <taxon>Oleaceae</taxon>
        <taxon>Forsythieae</taxon>
        <taxon>Abeliophyllum</taxon>
    </lineage>
</organism>
<evidence type="ECO:0000313" key="4">
    <source>
        <dbReference type="EMBL" id="KAL2503979.1"/>
    </source>
</evidence>
<dbReference type="AlphaFoldDB" id="A0ABD1SVB9"/>
<feature type="coiled-coil region" evidence="1">
    <location>
        <begin position="21"/>
        <end position="48"/>
    </location>
</feature>
<proteinExistence type="predicted"/>
<name>A0ABD1SVB9_9LAMI</name>
<dbReference type="PANTHER" id="PTHR35992:SF1">
    <property type="entry name" value="CYTOMATRIX PROTEIN-LIKE PROTEIN"/>
    <property type="match status" value="1"/>
</dbReference>
<accession>A0ABD1SVB9</accession>
<sequence length="500" mass="57510">MGKRIFSNESSHRERKWDKIFNALVKMSQNLQKERQILEDRVKFLHDIIFQMKMEQKVQSVKAELMMGLKEREAFMLKHKYEDADSELSDFREWFDYLSQKCVEPKDISIDASTARQCRGHEALHHKVRRLRGEIERCNLEKNSEVSALLAEKNFIWNQYKTAETNFTDQLTKKCAEVEYSNEKIKALVRKMEELQFSNDKLRTDFAKLESDSNKKSEEINRLLKEIEIIKSRSGSATPALRHCREESGTSKNGSMEGRATTVKKELGFSQTLEKGCSSSKRKADMITIPDTPKLDEDERPKVAYNEFSKEIPVISLAGLDETDGRRSEICKKIVEACEDWGIFQVWLVTEKLRFDMSGGKRGGFMVSSHLQGEAVQDWREIVTYFSYPIKARDYSRWPDMPEGWRTVTEAYSEELMNLACKLLEVLSEAMDLEKEALTKACVDMDQKVVVNFYPKCPQPDVTLGLKRHTDPGTITLLLQDQVAGLQATGDGGKTWITGS</sequence>
<evidence type="ECO:0000256" key="2">
    <source>
        <dbReference type="SAM" id="MobiDB-lite"/>
    </source>
</evidence>
<dbReference type="Gene3D" id="2.60.120.330">
    <property type="entry name" value="B-lactam Antibiotic, Isopenicillin N Synthase, Chain"/>
    <property type="match status" value="1"/>
</dbReference>
<evidence type="ECO:0000259" key="3">
    <source>
        <dbReference type="Pfam" id="PF03171"/>
    </source>
</evidence>
<gene>
    <name evidence="4" type="ORF">Adt_19600</name>
</gene>
<feature type="region of interest" description="Disordered" evidence="2">
    <location>
        <begin position="238"/>
        <end position="259"/>
    </location>
</feature>